<comment type="caution">
    <text evidence="1">The sequence shown here is derived from an EMBL/GenBank/DDBJ whole genome shotgun (WGS) entry which is preliminary data.</text>
</comment>
<gene>
    <name evidence="1" type="ORF">CCHLO57077_00015076</name>
</gene>
<evidence type="ECO:0000313" key="1">
    <source>
        <dbReference type="EMBL" id="CAI6016549.1"/>
    </source>
</evidence>
<dbReference type="AlphaFoldDB" id="A0AA35LPN3"/>
<evidence type="ECO:0000313" key="2">
    <source>
        <dbReference type="Proteomes" id="UP001160390"/>
    </source>
</evidence>
<keyword evidence="2" id="KW-1185">Reference proteome</keyword>
<proteinExistence type="predicted"/>
<reference evidence="1" key="1">
    <citation type="submission" date="2023-01" db="EMBL/GenBank/DDBJ databases">
        <authorList>
            <person name="Piombo E."/>
        </authorList>
    </citation>
    <scope>NUCLEOTIDE SEQUENCE</scope>
</reference>
<protein>
    <submittedName>
        <fullName evidence="1">Uncharacterized protein</fullName>
    </submittedName>
</protein>
<dbReference type="Proteomes" id="UP001160390">
    <property type="component" value="Unassembled WGS sequence"/>
</dbReference>
<organism evidence="1 2">
    <name type="scientific">Clonostachys chloroleuca</name>
    <dbReference type="NCBI Taxonomy" id="1926264"/>
    <lineage>
        <taxon>Eukaryota</taxon>
        <taxon>Fungi</taxon>
        <taxon>Dikarya</taxon>
        <taxon>Ascomycota</taxon>
        <taxon>Pezizomycotina</taxon>
        <taxon>Sordariomycetes</taxon>
        <taxon>Hypocreomycetidae</taxon>
        <taxon>Hypocreales</taxon>
        <taxon>Bionectriaceae</taxon>
        <taxon>Clonostachys</taxon>
    </lineage>
</organism>
<name>A0AA35LPN3_9HYPO</name>
<accession>A0AA35LPN3</accession>
<sequence length="490" mass="55110">MEQHSISLLEKLPLHLLFLIGDCLVQLQPRTRRSIFALSLTSKTCNLATDPERFRHVHLALVGPQKLQRDIQRWRQILQAGDRLAFVRSVKITGVTVSSSVEEELIKNGDPSGTKMSLIQLENARDNFGWNVDVDEEAAGLFSGLDRVTNANYRLPAPSTAWPDESAWKPLADLMKDIPALRDVIFTSRDQFPRLLLSELHEHHPHCRLHMHCFKLRSMILPERAEQKVHPDDIALATSPCLYSIVVQTQPYDSAQTLDYNLEAVMAMTKGLAPNLKNVSLTEGVHQAVPGSFSTIPRPQWKGFQVPAGKLNVTESAIGRLENLVLNYSLSGEQLLEWSSCTDFCHLRSMKAGPGFGVSAVRTLAEAARKTPLSALSSLNLKLTPHYSFGETDEMIDPAVAELLQSLYLLEVLELDGHIGEKSFEAIITHHTKRLRKLTFICQDSEAEIFDFTSERATQLSREWLNIQMLDVRGPKVLESNSFSDWEDWS</sequence>
<dbReference type="EMBL" id="CABFNP030000456">
    <property type="protein sequence ID" value="CAI6016549.1"/>
    <property type="molecule type" value="Genomic_DNA"/>
</dbReference>